<organism evidence="1 2">
    <name type="scientific">Undibacterium arcticum</name>
    <dbReference type="NCBI Taxonomy" id="1762892"/>
    <lineage>
        <taxon>Bacteria</taxon>
        <taxon>Pseudomonadati</taxon>
        <taxon>Pseudomonadota</taxon>
        <taxon>Betaproteobacteria</taxon>
        <taxon>Burkholderiales</taxon>
        <taxon>Oxalobacteraceae</taxon>
        <taxon>Undibacterium</taxon>
    </lineage>
</organism>
<comment type="caution">
    <text evidence="1">The sequence shown here is derived from an EMBL/GenBank/DDBJ whole genome shotgun (WGS) entry which is preliminary data.</text>
</comment>
<dbReference type="Proteomes" id="UP001595530">
    <property type="component" value="Unassembled WGS sequence"/>
</dbReference>
<evidence type="ECO:0000313" key="2">
    <source>
        <dbReference type="Proteomes" id="UP001595530"/>
    </source>
</evidence>
<dbReference type="EMBL" id="JBHRTP010000078">
    <property type="protein sequence ID" value="MFC3110434.1"/>
    <property type="molecule type" value="Genomic_DNA"/>
</dbReference>
<gene>
    <name evidence="1" type="ORF">ACFOFO_21115</name>
</gene>
<accession>A0ABV7F5Y8</accession>
<name>A0ABV7F5Y8_9BURK</name>
<reference evidence="2" key="1">
    <citation type="journal article" date="2019" name="Int. J. Syst. Evol. Microbiol.">
        <title>The Global Catalogue of Microorganisms (GCM) 10K type strain sequencing project: providing services to taxonomists for standard genome sequencing and annotation.</title>
        <authorList>
            <consortium name="The Broad Institute Genomics Platform"/>
            <consortium name="The Broad Institute Genome Sequencing Center for Infectious Disease"/>
            <person name="Wu L."/>
            <person name="Ma J."/>
        </authorList>
    </citation>
    <scope>NUCLEOTIDE SEQUENCE [LARGE SCALE GENOMIC DNA]</scope>
    <source>
        <strain evidence="2">KCTC 42986</strain>
    </source>
</reference>
<proteinExistence type="predicted"/>
<keyword evidence="2" id="KW-1185">Reference proteome</keyword>
<dbReference type="InterPro" id="IPR037107">
    <property type="entry name" value="Put_OMP_sf"/>
</dbReference>
<dbReference type="RefSeq" id="WP_390332742.1">
    <property type="nucleotide sequence ID" value="NZ_JBHRTP010000078.1"/>
</dbReference>
<dbReference type="InterPro" id="IPR018707">
    <property type="entry name" value="LpxR"/>
</dbReference>
<dbReference type="Gene3D" id="2.40.128.140">
    <property type="entry name" value="Outer membrane protein"/>
    <property type="match status" value="1"/>
</dbReference>
<protein>
    <submittedName>
        <fullName evidence="1">Lipid A-modifier LpxR family protein</fullName>
    </submittedName>
</protein>
<dbReference type="Pfam" id="PF09982">
    <property type="entry name" value="LpxR"/>
    <property type="match status" value="1"/>
</dbReference>
<evidence type="ECO:0000313" key="1">
    <source>
        <dbReference type="EMBL" id="MFC3110434.1"/>
    </source>
</evidence>
<sequence>MSTLTALAHAENLGFDWDDIRAIYRDGKTTHALEIDNDSFLVVRDSDGFYTSGLRYSQRYALHRADQLAVVGWQFGQEQYTASDIKILPGALASNDHPYAAWLYVGAFKELHHADGSSWKLGLDIGCIGPCAGGERGQDMIHRIGHYPLPQSWSTQIKNEVGAILYGSVSPVRWHPSGWLDVTPYANGRFGNIYADASGGVVARAGALNLLPDGSTLHAFFRVDARAVAYNASLQGGYFSNDNIHTVQPKRFVGEAELGFARNDGPFSFRASVVRRSTEIRGLSNAIGAQSFARLLFAYTM</sequence>